<feature type="chain" id="PRO_5015373927" description="Carboxylic ester hydrolase" evidence="3">
    <location>
        <begin position="21"/>
        <end position="660"/>
    </location>
</feature>
<keyword evidence="3" id="KW-0732">Signal</keyword>
<gene>
    <name evidence="5" type="ORF">BTO08_21290</name>
</gene>
<reference evidence="5 6" key="1">
    <citation type="submission" date="2016-12" db="EMBL/GenBank/DDBJ databases">
        <title>Diversity of luminous bacteria.</title>
        <authorList>
            <person name="Yoshizawa S."/>
            <person name="Kogure K."/>
        </authorList>
    </citation>
    <scope>NUCLEOTIDE SEQUENCE [LARGE SCALE GENOMIC DNA]</scope>
    <source>
        <strain evidence="5 6">LC1-200</strain>
    </source>
</reference>
<dbReference type="GO" id="GO:0016787">
    <property type="term" value="F:hydrolase activity"/>
    <property type="evidence" value="ECO:0007669"/>
    <property type="project" value="UniProtKB-KW"/>
</dbReference>
<dbReference type="RefSeq" id="WP_105062526.1">
    <property type="nucleotide sequence ID" value="NZ_MSCJ01000003.1"/>
</dbReference>
<dbReference type="PROSITE" id="PS00122">
    <property type="entry name" value="CARBOXYLESTERASE_B_1"/>
    <property type="match status" value="1"/>
</dbReference>
<dbReference type="Gene3D" id="3.40.50.1820">
    <property type="entry name" value="alpha/beta hydrolase"/>
    <property type="match status" value="1"/>
</dbReference>
<feature type="domain" description="Carboxylesterase type B" evidence="4">
    <location>
        <begin position="163"/>
        <end position="627"/>
    </location>
</feature>
<evidence type="ECO:0000313" key="5">
    <source>
        <dbReference type="EMBL" id="PQJ62752.1"/>
    </source>
</evidence>
<dbReference type="InterPro" id="IPR029058">
    <property type="entry name" value="AB_hydrolase_fold"/>
</dbReference>
<evidence type="ECO:0000313" key="6">
    <source>
        <dbReference type="Proteomes" id="UP000238730"/>
    </source>
</evidence>
<sequence>MRKKIILLILLPLLSSCVAAQVLQPMSLQQRLGSKLIPLNLITANQQCVVIKNGAFDHSLTTEPCIPTLKPQWIPTEQDNKLSLQYMGKDNELSCLVEKNNNLSVGSCDDKNIILLEEDATDKNHYKLRTEDNQCLTLSNQNELFLASCNLNLAKMKFQISPNRVKVTGGEIAGLQFGNTARFMGIPYAQAPKNKLRFMPPQPLENDSWQGALLAYQPSFMCPQKNFSGDYFGNEDCLYLNVWTSQDAVMSNQSKPVMVWIHGGALAIGGSYYGLPGHTKNYNGKKLSELGDVVIVSINYRLGTLGLLGNKGKFKGNNSLRDQIAALQWVHNNISKFGGDPNNVTLFGESAGAWSICSILAAPSADKLFQKAIMESGACTSRTIEDNNVANEWLIKKLNCWHNGNTAKQEQCLLNYSPQELTQAWVLTQPKSAEIANAFVIAPYVDGDILPQPPLELFKEGKINKPLINGVNKKELANFSWILSLMGVIDFNNSKLLESLVDNPQAKAYVAPALEYYKKHNKGEGDLIDDILFKCINWQLSNSMATHNKVNYSYLFDMPFLFDFNIHTEELPYIFQQKNNAVARELGLYWTHFAHTGTPNFDTYNLWSKQKKEQLTRLVIDKNTKVFPWKEEERCKLLQKFVPWTVIGRNAGWLPTTIKK</sequence>
<dbReference type="InterPro" id="IPR050309">
    <property type="entry name" value="Type-B_Carboxylest/Lipase"/>
</dbReference>
<dbReference type="AlphaFoldDB" id="A0A2S7VLU7"/>
<dbReference type="OrthoDB" id="9775851at2"/>
<dbReference type="SUPFAM" id="SSF53474">
    <property type="entry name" value="alpha/beta-Hydrolases"/>
    <property type="match status" value="1"/>
</dbReference>
<dbReference type="Proteomes" id="UP000238730">
    <property type="component" value="Unassembled WGS sequence"/>
</dbReference>
<dbReference type="InterPro" id="IPR019826">
    <property type="entry name" value="Carboxylesterase_B_AS"/>
</dbReference>
<evidence type="ECO:0000256" key="3">
    <source>
        <dbReference type="RuleBase" id="RU361235"/>
    </source>
</evidence>
<accession>A0A2S7VLU7</accession>
<dbReference type="EMBL" id="MSCJ01000003">
    <property type="protein sequence ID" value="PQJ62752.1"/>
    <property type="molecule type" value="Genomic_DNA"/>
</dbReference>
<proteinExistence type="inferred from homology"/>
<comment type="caution">
    <text evidence="5">The sequence shown here is derived from an EMBL/GenBank/DDBJ whole genome shotgun (WGS) entry which is preliminary data.</text>
</comment>
<dbReference type="Pfam" id="PF00135">
    <property type="entry name" value="COesterase"/>
    <property type="match status" value="1"/>
</dbReference>
<comment type="similarity">
    <text evidence="1 3">Belongs to the type-B carboxylesterase/lipase family.</text>
</comment>
<feature type="signal peptide" evidence="3">
    <location>
        <begin position="1"/>
        <end position="20"/>
    </location>
</feature>
<dbReference type="InterPro" id="IPR002018">
    <property type="entry name" value="CarbesteraseB"/>
</dbReference>
<evidence type="ECO:0000259" key="4">
    <source>
        <dbReference type="Pfam" id="PF00135"/>
    </source>
</evidence>
<organism evidence="5 6">
    <name type="scientific">Photobacterium angustum</name>
    <dbReference type="NCBI Taxonomy" id="661"/>
    <lineage>
        <taxon>Bacteria</taxon>
        <taxon>Pseudomonadati</taxon>
        <taxon>Pseudomonadota</taxon>
        <taxon>Gammaproteobacteria</taxon>
        <taxon>Vibrionales</taxon>
        <taxon>Vibrionaceae</taxon>
        <taxon>Photobacterium</taxon>
    </lineage>
</organism>
<keyword evidence="2 3" id="KW-0378">Hydrolase</keyword>
<dbReference type="PROSITE" id="PS51257">
    <property type="entry name" value="PROKAR_LIPOPROTEIN"/>
    <property type="match status" value="1"/>
</dbReference>
<dbReference type="EC" id="3.1.1.-" evidence="3"/>
<dbReference type="PANTHER" id="PTHR11559">
    <property type="entry name" value="CARBOXYLESTERASE"/>
    <property type="match status" value="1"/>
</dbReference>
<name>A0A2S7VLU7_PHOAN</name>
<protein>
    <recommendedName>
        <fullName evidence="3">Carboxylic ester hydrolase</fullName>
        <ecNumber evidence="3">3.1.1.-</ecNumber>
    </recommendedName>
</protein>
<evidence type="ECO:0000256" key="1">
    <source>
        <dbReference type="ARBA" id="ARBA00005964"/>
    </source>
</evidence>
<evidence type="ECO:0000256" key="2">
    <source>
        <dbReference type="ARBA" id="ARBA00022801"/>
    </source>
</evidence>